<dbReference type="InterPro" id="IPR019734">
    <property type="entry name" value="TPR_rpt"/>
</dbReference>
<keyword evidence="1" id="KW-0677">Repeat</keyword>
<gene>
    <name evidence="3" type="ORF">METZ01_LOCUS466396</name>
</gene>
<name>A0A383B0R1_9ZZZZ</name>
<protein>
    <recommendedName>
        <fullName evidence="4">Tetratricopeptide repeat protein</fullName>
    </recommendedName>
</protein>
<feature type="non-terminal residue" evidence="3">
    <location>
        <position position="1"/>
    </location>
</feature>
<reference evidence="3" key="1">
    <citation type="submission" date="2018-05" db="EMBL/GenBank/DDBJ databases">
        <authorList>
            <person name="Lanie J.A."/>
            <person name="Ng W.-L."/>
            <person name="Kazmierczak K.M."/>
            <person name="Andrzejewski T.M."/>
            <person name="Davidsen T.M."/>
            <person name="Wayne K.J."/>
            <person name="Tettelin H."/>
            <person name="Glass J.I."/>
            <person name="Rusch D."/>
            <person name="Podicherti R."/>
            <person name="Tsui H.-C.T."/>
            <person name="Winkler M.E."/>
        </authorList>
    </citation>
    <scope>NUCLEOTIDE SEQUENCE</scope>
</reference>
<dbReference type="AlphaFoldDB" id="A0A383B0R1"/>
<dbReference type="InterPro" id="IPR011990">
    <property type="entry name" value="TPR-like_helical_dom_sf"/>
</dbReference>
<dbReference type="PANTHER" id="PTHR44943">
    <property type="entry name" value="CELLULOSE SYNTHASE OPERON PROTEIN C"/>
    <property type="match status" value="1"/>
</dbReference>
<dbReference type="PANTHER" id="PTHR44943:SF8">
    <property type="entry name" value="TPR REPEAT-CONTAINING PROTEIN MJ0263"/>
    <property type="match status" value="1"/>
</dbReference>
<evidence type="ECO:0008006" key="4">
    <source>
        <dbReference type="Google" id="ProtNLM"/>
    </source>
</evidence>
<evidence type="ECO:0000313" key="3">
    <source>
        <dbReference type="EMBL" id="SVE13542.1"/>
    </source>
</evidence>
<dbReference type="Pfam" id="PF13432">
    <property type="entry name" value="TPR_16"/>
    <property type="match status" value="1"/>
</dbReference>
<dbReference type="Pfam" id="PF13174">
    <property type="entry name" value="TPR_6"/>
    <property type="match status" value="1"/>
</dbReference>
<organism evidence="3">
    <name type="scientific">marine metagenome</name>
    <dbReference type="NCBI Taxonomy" id="408172"/>
    <lineage>
        <taxon>unclassified sequences</taxon>
        <taxon>metagenomes</taxon>
        <taxon>ecological metagenomes</taxon>
    </lineage>
</organism>
<dbReference type="EMBL" id="UINC01196507">
    <property type="protein sequence ID" value="SVE13542.1"/>
    <property type="molecule type" value="Genomic_DNA"/>
</dbReference>
<accession>A0A383B0R1</accession>
<proteinExistence type="predicted"/>
<sequence length="248" mass="27972">LRCVVVVLVLEPLLFAQEARPYADADVLYLEANGHFNRGHYAQAIERYNAFLLKFPDHSKRVNVRYGLGLSLFQLKKYREAGENLNIVAAKKQCPDRPRANYFLGQSLMATGKYAEADKVLGNGIKALSNVLTVPKDKAVFQKLEQSLKVSRLGALVHLRNWEDVVKESDDLKGKAGTHAFQVSFQGALARYELKQFKEVLPLLSALKKDAKDTPYEQQSHFLLAEALRELEKVPEALEEYEAAAKIR</sequence>
<feature type="non-terminal residue" evidence="3">
    <location>
        <position position="248"/>
    </location>
</feature>
<keyword evidence="2" id="KW-0802">TPR repeat</keyword>
<dbReference type="SUPFAM" id="SSF48452">
    <property type="entry name" value="TPR-like"/>
    <property type="match status" value="1"/>
</dbReference>
<evidence type="ECO:0000256" key="2">
    <source>
        <dbReference type="ARBA" id="ARBA00022803"/>
    </source>
</evidence>
<dbReference type="InterPro" id="IPR051685">
    <property type="entry name" value="Ycf3/AcsC/BcsC/TPR_MFPF"/>
</dbReference>
<evidence type="ECO:0000256" key="1">
    <source>
        <dbReference type="ARBA" id="ARBA00022737"/>
    </source>
</evidence>
<dbReference type="Gene3D" id="1.25.40.10">
    <property type="entry name" value="Tetratricopeptide repeat domain"/>
    <property type="match status" value="2"/>
</dbReference>